<protein>
    <submittedName>
        <fullName evidence="1">Uncharacterized protein</fullName>
    </submittedName>
</protein>
<dbReference type="EMBL" id="VSRR010001753">
    <property type="protein sequence ID" value="MPC27467.1"/>
    <property type="molecule type" value="Genomic_DNA"/>
</dbReference>
<gene>
    <name evidence="1" type="ORF">E2C01_020637</name>
</gene>
<dbReference type="Proteomes" id="UP000324222">
    <property type="component" value="Unassembled WGS sequence"/>
</dbReference>
<sequence>MSFSFLFLYNYSFSPSFLSSYLSNSLIFPLSLPSSSHNFQTYPLSSSLLFFLSHFSYLPPTLYSLYSPHAATPFASLSPLRAELGGGLKAGRRGFKMVYDDRKLATRFTCNGSIRGL</sequence>
<evidence type="ECO:0000313" key="1">
    <source>
        <dbReference type="EMBL" id="MPC27467.1"/>
    </source>
</evidence>
<accession>A0A5B7E2A1</accession>
<organism evidence="1 2">
    <name type="scientific">Portunus trituberculatus</name>
    <name type="common">Swimming crab</name>
    <name type="synonym">Neptunus trituberculatus</name>
    <dbReference type="NCBI Taxonomy" id="210409"/>
    <lineage>
        <taxon>Eukaryota</taxon>
        <taxon>Metazoa</taxon>
        <taxon>Ecdysozoa</taxon>
        <taxon>Arthropoda</taxon>
        <taxon>Crustacea</taxon>
        <taxon>Multicrustacea</taxon>
        <taxon>Malacostraca</taxon>
        <taxon>Eumalacostraca</taxon>
        <taxon>Eucarida</taxon>
        <taxon>Decapoda</taxon>
        <taxon>Pleocyemata</taxon>
        <taxon>Brachyura</taxon>
        <taxon>Eubrachyura</taxon>
        <taxon>Portunoidea</taxon>
        <taxon>Portunidae</taxon>
        <taxon>Portuninae</taxon>
        <taxon>Portunus</taxon>
    </lineage>
</organism>
<dbReference type="AlphaFoldDB" id="A0A5B7E2A1"/>
<evidence type="ECO:0000313" key="2">
    <source>
        <dbReference type="Proteomes" id="UP000324222"/>
    </source>
</evidence>
<comment type="caution">
    <text evidence="1">The sequence shown here is derived from an EMBL/GenBank/DDBJ whole genome shotgun (WGS) entry which is preliminary data.</text>
</comment>
<proteinExistence type="predicted"/>
<name>A0A5B7E2A1_PORTR</name>
<reference evidence="1 2" key="1">
    <citation type="submission" date="2019-05" db="EMBL/GenBank/DDBJ databases">
        <title>Another draft genome of Portunus trituberculatus and its Hox gene families provides insights of decapod evolution.</title>
        <authorList>
            <person name="Jeong J.-H."/>
            <person name="Song I."/>
            <person name="Kim S."/>
            <person name="Choi T."/>
            <person name="Kim D."/>
            <person name="Ryu S."/>
            <person name="Kim W."/>
        </authorList>
    </citation>
    <scope>NUCLEOTIDE SEQUENCE [LARGE SCALE GENOMIC DNA]</scope>
    <source>
        <tissue evidence="1">Muscle</tissue>
    </source>
</reference>
<keyword evidence="2" id="KW-1185">Reference proteome</keyword>